<dbReference type="AlphaFoldDB" id="A0ABD4UED7"/>
<dbReference type="Gene3D" id="3.40.50.300">
    <property type="entry name" value="P-loop containing nucleotide triphosphate hydrolases"/>
    <property type="match status" value="1"/>
</dbReference>
<evidence type="ECO:0000313" key="3">
    <source>
        <dbReference type="Proteomes" id="UP000191686"/>
    </source>
</evidence>
<comment type="caution">
    <text evidence="2">The sequence shown here is derived from an EMBL/GenBank/DDBJ whole genome shotgun (WGS) entry which is preliminary data.</text>
</comment>
<protein>
    <recommendedName>
        <fullName evidence="4">Conjugal transfer protein TrbB</fullName>
    </recommendedName>
</protein>
<name>A0ABD4UED7_9BURK</name>
<evidence type="ECO:0000313" key="2">
    <source>
        <dbReference type="EMBL" id="MCW3712700.1"/>
    </source>
</evidence>
<evidence type="ECO:0000256" key="1">
    <source>
        <dbReference type="SAM" id="MobiDB-lite"/>
    </source>
</evidence>
<evidence type="ECO:0008006" key="4">
    <source>
        <dbReference type="Google" id="ProtNLM"/>
    </source>
</evidence>
<feature type="region of interest" description="Disordered" evidence="1">
    <location>
        <begin position="420"/>
        <end position="450"/>
    </location>
</feature>
<accession>A0ABD4UED7</accession>
<proteinExistence type="predicted"/>
<dbReference type="EMBL" id="JYMX02000010">
    <property type="protein sequence ID" value="MCW3712700.1"/>
    <property type="molecule type" value="Genomic_DNA"/>
</dbReference>
<dbReference type="RefSeq" id="WP_046196235.1">
    <property type="nucleotide sequence ID" value="NZ_JAGSVM010000044.1"/>
</dbReference>
<sequence length="450" mass="50209">MPSAFLSRNSFNQLKRAARQQLPGVQHSHVLEALARALGHNNLAALNAALAVGEDTAVRFFLFSYHDLRIRLAELGYSDALTWDLDFSCVTDVFRVKRPFPSTLDALLADGIISLEHRRRFDQLIDQRKSILIIGATSSGKSLLMHVLLNEMAIRAPGDAFVVLEVTRSDAEYPPNVDRFVKSERGPDEPPHFGHRRVAFDELRDGIASNVLRSWTAYGGGLGTLYARSVEDVIPTLTELLGGRGVGSIHEAIDIVVRMERSDKPRVAEIVNWTELQHGSEPPEFSQEWREPANLRMPPPEDVGRYVLQDLRRLVSERFSAGDQVPLSPDMPFIHDDLRMRDGQPYQDGLSFTPKHWTQAEDGSWAPSSASFFGHSHHALHGPLNDVLTKERMDEMSRIIAEGGRVIVMDPKVDTDVARALNGKSESITQTRRNSPPQPDSDTTSDSKSD</sequence>
<reference evidence="2 3" key="2">
    <citation type="journal article" date="2017" name="Front. Microbiol.">
        <title>Genomics Reveals a Unique Clone of Burkholderia cenocepacia Harboring an Actively Excising Novel Genomic Island.</title>
        <authorList>
            <person name="Patil P.P."/>
            <person name="Mali S."/>
            <person name="Midha S."/>
            <person name="Gautam V."/>
            <person name="Dash L."/>
            <person name="Kumar S."/>
            <person name="Shastri J."/>
            <person name="Singhal L."/>
            <person name="Patil P.B."/>
        </authorList>
    </citation>
    <scope>NUCLEOTIDE SEQUENCE [LARGE SCALE GENOMIC DNA]</scope>
    <source>
        <strain evidence="2 3">BC-19</strain>
    </source>
</reference>
<dbReference type="InterPro" id="IPR027417">
    <property type="entry name" value="P-loop_NTPase"/>
</dbReference>
<organism evidence="2 3">
    <name type="scientific">Burkholderia cenocepacia</name>
    <dbReference type="NCBI Taxonomy" id="95486"/>
    <lineage>
        <taxon>Bacteria</taxon>
        <taxon>Pseudomonadati</taxon>
        <taxon>Pseudomonadota</taxon>
        <taxon>Betaproteobacteria</taxon>
        <taxon>Burkholderiales</taxon>
        <taxon>Burkholderiaceae</taxon>
        <taxon>Burkholderia</taxon>
        <taxon>Burkholderia cepacia complex</taxon>
    </lineage>
</organism>
<feature type="compositionally biased region" description="Polar residues" evidence="1">
    <location>
        <begin position="424"/>
        <end position="435"/>
    </location>
</feature>
<dbReference type="Proteomes" id="UP000191686">
    <property type="component" value="Unassembled WGS sequence"/>
</dbReference>
<reference evidence="2 3" key="1">
    <citation type="journal article" date="2017" name="Front. Microbiol.">
        <title>Genomics reveals a unique clone of Burkholderia cenocepacia harbouring an actively excising novel genomic island.</title>
        <authorList>
            <person name="Patil P."/>
            <person name="Mali S."/>
            <person name="Midha S."/>
            <person name="Gautam V."/>
            <person name="Dash L."/>
            <person name="Kumar S."/>
            <person name="Shastri J."/>
            <person name="Singhal L."/>
            <person name="Patil P.B."/>
        </authorList>
    </citation>
    <scope>NUCLEOTIDE SEQUENCE [LARGE SCALE GENOMIC DNA]</scope>
    <source>
        <strain evidence="2 3">BC-19</strain>
    </source>
</reference>
<dbReference type="SUPFAM" id="SSF52540">
    <property type="entry name" value="P-loop containing nucleoside triphosphate hydrolases"/>
    <property type="match status" value="1"/>
</dbReference>
<gene>
    <name evidence="2" type="ORF">UE95_015530</name>
</gene>